<sequence>MGYLFKAKQLLSKIFLLSIPFLLLIASYIIFDPFWVLYQYPDFADNLITIPNRDYVSTEMYINTSAKRKYTSFILGNSRTMAFSIRDWRKYTNDSLSFHYDASGESLFGIWKKLLFIEQHSQEINNALLIVDSELLAEVKDFDSHFRRKDPRITGEWPFAFHFSFLKAYFSDLFFFSYYQKRFLHKSTSEMDEMFESRRVHFDPVTNDMSLPDIEQEIHADSIGFYNRNKRLWPRNAKPTVAQSVTGAEQIQQLVAIHNIFKKHHTKYQIVISPMYEQVVFNPADLSCMQRIFGAEHVHDFSGVNKFTQVVGNYYEDMHYRPSVGREIMREIYTSKPIDSSK</sequence>
<gene>
    <name evidence="2" type="ORF">MTP16_11945</name>
</gene>
<dbReference type="RefSeq" id="WP_243508748.1">
    <property type="nucleotide sequence ID" value="NZ_CP094534.1"/>
</dbReference>
<protein>
    <submittedName>
        <fullName evidence="2">Uncharacterized protein</fullName>
    </submittedName>
</protein>
<keyword evidence="1" id="KW-0472">Membrane</keyword>
<accession>A0ABY4B0H5</accession>
<evidence type="ECO:0000256" key="1">
    <source>
        <dbReference type="SAM" id="Phobius"/>
    </source>
</evidence>
<feature type="transmembrane region" description="Helical" evidence="1">
    <location>
        <begin position="12"/>
        <end position="31"/>
    </location>
</feature>
<proteinExistence type="predicted"/>
<organism evidence="2 3">
    <name type="scientific">Hymenobacter monticola</name>
    <dbReference type="NCBI Taxonomy" id="1705399"/>
    <lineage>
        <taxon>Bacteria</taxon>
        <taxon>Pseudomonadati</taxon>
        <taxon>Bacteroidota</taxon>
        <taxon>Cytophagia</taxon>
        <taxon>Cytophagales</taxon>
        <taxon>Hymenobacteraceae</taxon>
        <taxon>Hymenobacter</taxon>
    </lineage>
</organism>
<keyword evidence="1" id="KW-1133">Transmembrane helix</keyword>
<evidence type="ECO:0000313" key="2">
    <source>
        <dbReference type="EMBL" id="UOE31847.1"/>
    </source>
</evidence>
<evidence type="ECO:0000313" key="3">
    <source>
        <dbReference type="Proteomes" id="UP000831390"/>
    </source>
</evidence>
<reference evidence="2 3" key="1">
    <citation type="submission" date="2022-03" db="EMBL/GenBank/DDBJ databases">
        <title>Hymenobactersp. isolated from the air.</title>
        <authorList>
            <person name="Won M."/>
            <person name="Kwon S.-W."/>
        </authorList>
    </citation>
    <scope>NUCLEOTIDE SEQUENCE [LARGE SCALE GENOMIC DNA]</scope>
    <source>
        <strain evidence="2 3">KACC 22596</strain>
    </source>
</reference>
<keyword evidence="1" id="KW-0812">Transmembrane</keyword>
<dbReference type="EMBL" id="CP094534">
    <property type="protein sequence ID" value="UOE31847.1"/>
    <property type="molecule type" value="Genomic_DNA"/>
</dbReference>
<keyword evidence="3" id="KW-1185">Reference proteome</keyword>
<name>A0ABY4B0H5_9BACT</name>
<dbReference type="Proteomes" id="UP000831390">
    <property type="component" value="Chromosome"/>
</dbReference>